<name>A0A410WTB0_9BACL</name>
<dbReference type="AlphaFoldDB" id="A0A410WTB0"/>
<protein>
    <submittedName>
        <fullName evidence="8">MBL fold hydrolase</fullName>
    </submittedName>
    <submittedName>
        <fullName evidence="7">MBL fold metallo-hydrolase</fullName>
    </submittedName>
</protein>
<proteinExistence type="predicted"/>
<evidence type="ECO:0000256" key="1">
    <source>
        <dbReference type="ARBA" id="ARBA00022759"/>
    </source>
</evidence>
<evidence type="ECO:0000313" key="10">
    <source>
        <dbReference type="Proteomes" id="UP001527202"/>
    </source>
</evidence>
<keyword evidence="2" id="KW-0862">Zinc</keyword>
<dbReference type="InterPro" id="IPR001279">
    <property type="entry name" value="Metallo-B-lactamas"/>
</dbReference>
<evidence type="ECO:0000313" key="8">
    <source>
        <dbReference type="EMBL" id="QAV17574.1"/>
    </source>
</evidence>
<accession>A0A410WTB0</accession>
<dbReference type="SUPFAM" id="SSF56281">
    <property type="entry name" value="Metallo-hydrolase/oxidoreductase"/>
    <property type="match status" value="1"/>
</dbReference>
<evidence type="ECO:0000259" key="6">
    <source>
        <dbReference type="SMART" id="SM00849"/>
    </source>
</evidence>
<dbReference type="SMART" id="SM00849">
    <property type="entry name" value="Lactamase_B"/>
    <property type="match status" value="1"/>
</dbReference>
<evidence type="ECO:0000256" key="4">
    <source>
        <dbReference type="ARBA" id="ARBA00034301"/>
    </source>
</evidence>
<sequence length="256" mass="29032">MELILMGTACASSGRDRDNTYLLVRDTSGSTLIDIGGNPLGKLKTLGLTTHEVKRVVFTHVHIDHIYGLPSLLWGMWIDGREDPLEIYCDESEKEWLQNWLDLMKLTKWPIAFEISVRAFQWEKPALLWKEGETALSVFPSRHGVAAVGIRVECGGTVFVYSTDTMPNPLIRDMDRIDLLIHESTTAERSLAMHSTLRDIAGYYDWSKIGRGILVHLTDDEPYEDLLKEIPEPVSSKIFLGRELERIFLSGENSID</sequence>
<dbReference type="InterPro" id="IPR036866">
    <property type="entry name" value="RibonucZ/Hydroxyglut_hydro"/>
</dbReference>
<keyword evidence="1" id="KW-0540">Nuclease</keyword>
<evidence type="ECO:0000313" key="7">
    <source>
        <dbReference type="EMBL" id="MCY9595824.1"/>
    </source>
</evidence>
<dbReference type="KEGG" id="pchi:PC41400_07810"/>
<comment type="function">
    <text evidence="4">Counteracts the endogenous Pycsar antiviral defense system. Phosphodiesterase that enables metal-dependent hydrolysis of host cyclic nucleotide Pycsar defense signals such as cCMP and cUMP.</text>
</comment>
<evidence type="ECO:0000256" key="5">
    <source>
        <dbReference type="ARBA" id="ARBA00048505"/>
    </source>
</evidence>
<dbReference type="OrthoDB" id="9800940at2"/>
<dbReference type="Pfam" id="PF23023">
    <property type="entry name" value="Anti-Pycsar_Apyc1"/>
    <property type="match status" value="1"/>
</dbReference>
<evidence type="ECO:0000256" key="2">
    <source>
        <dbReference type="ARBA" id="ARBA00022833"/>
    </source>
</evidence>
<dbReference type="PANTHER" id="PTHR46018">
    <property type="entry name" value="ZINC PHOSPHODIESTERASE ELAC PROTEIN 1"/>
    <property type="match status" value="1"/>
</dbReference>
<keyword evidence="1" id="KW-0255">Endonuclease</keyword>
<dbReference type="EMBL" id="JAMDMJ010000008">
    <property type="protein sequence ID" value="MCY9595824.1"/>
    <property type="molecule type" value="Genomic_DNA"/>
</dbReference>
<reference evidence="7 10" key="2">
    <citation type="submission" date="2022-05" db="EMBL/GenBank/DDBJ databases">
        <title>Genome Sequencing of Bee-Associated Microbes.</title>
        <authorList>
            <person name="Dunlap C."/>
        </authorList>
    </citation>
    <scope>NUCLEOTIDE SEQUENCE [LARGE SCALE GENOMIC DNA]</scope>
    <source>
        <strain evidence="7 10">NRRL B-23120</strain>
    </source>
</reference>
<evidence type="ECO:0000313" key="9">
    <source>
        <dbReference type="Proteomes" id="UP000288943"/>
    </source>
</evidence>
<dbReference type="EMBL" id="CP026520">
    <property type="protein sequence ID" value="QAV17574.1"/>
    <property type="molecule type" value="Genomic_DNA"/>
</dbReference>
<dbReference type="RefSeq" id="WP_042229171.1">
    <property type="nucleotide sequence ID" value="NZ_CP026520.1"/>
</dbReference>
<comment type="catalytic activity">
    <reaction evidence="3">
        <text>3',5'-cyclic CMP + H2O = CMP + H(+)</text>
        <dbReference type="Rhea" id="RHEA:72675"/>
        <dbReference type="ChEBI" id="CHEBI:15377"/>
        <dbReference type="ChEBI" id="CHEBI:15378"/>
        <dbReference type="ChEBI" id="CHEBI:58003"/>
        <dbReference type="ChEBI" id="CHEBI:60377"/>
    </reaction>
    <physiologicalReaction direction="left-to-right" evidence="3">
        <dbReference type="Rhea" id="RHEA:72676"/>
    </physiologicalReaction>
</comment>
<dbReference type="GO" id="GO:0042781">
    <property type="term" value="F:3'-tRNA processing endoribonuclease activity"/>
    <property type="evidence" value="ECO:0007669"/>
    <property type="project" value="TreeGrafter"/>
</dbReference>
<dbReference type="Proteomes" id="UP001527202">
    <property type="component" value="Unassembled WGS sequence"/>
</dbReference>
<dbReference type="GeneID" id="95374717"/>
<dbReference type="Proteomes" id="UP000288943">
    <property type="component" value="Chromosome"/>
</dbReference>
<keyword evidence="10" id="KW-1185">Reference proteome</keyword>
<evidence type="ECO:0000256" key="3">
    <source>
        <dbReference type="ARBA" id="ARBA00034221"/>
    </source>
</evidence>
<reference evidence="8 9" key="1">
    <citation type="submission" date="2018-01" db="EMBL/GenBank/DDBJ databases">
        <title>The whole genome sequencing and assembly of Paenibacillus chitinolyticus KCCM 41400 strain.</title>
        <authorList>
            <person name="Kim J.-Y."/>
            <person name="Park M.-K."/>
            <person name="Lee Y.-J."/>
            <person name="Yi H."/>
            <person name="Bahn Y.-S."/>
            <person name="Kim J.F."/>
            <person name="Lee D.-W."/>
        </authorList>
    </citation>
    <scope>NUCLEOTIDE SEQUENCE [LARGE SCALE GENOMIC DNA]</scope>
    <source>
        <strain evidence="8 9">KCCM 41400</strain>
    </source>
</reference>
<dbReference type="PANTHER" id="PTHR46018:SF2">
    <property type="entry name" value="ZINC PHOSPHODIESTERASE ELAC PROTEIN 1"/>
    <property type="match status" value="1"/>
</dbReference>
<keyword evidence="8" id="KW-0378">Hydrolase</keyword>
<comment type="catalytic activity">
    <reaction evidence="5">
        <text>3',5'-cyclic UMP + H2O = UMP + H(+)</text>
        <dbReference type="Rhea" id="RHEA:70575"/>
        <dbReference type="ChEBI" id="CHEBI:15377"/>
        <dbReference type="ChEBI" id="CHEBI:15378"/>
        <dbReference type="ChEBI" id="CHEBI:57865"/>
        <dbReference type="ChEBI" id="CHEBI:184387"/>
    </reaction>
    <physiologicalReaction direction="left-to-right" evidence="5">
        <dbReference type="Rhea" id="RHEA:70576"/>
    </physiologicalReaction>
</comment>
<gene>
    <name evidence="7" type="ORF">M5X16_08570</name>
    <name evidence="8" type="ORF">PC41400_07810</name>
</gene>
<feature type="domain" description="Metallo-beta-lactamase" evidence="6">
    <location>
        <begin position="18"/>
        <end position="204"/>
    </location>
</feature>
<organism evidence="8 9">
    <name type="scientific">Paenibacillus chitinolyticus</name>
    <dbReference type="NCBI Taxonomy" id="79263"/>
    <lineage>
        <taxon>Bacteria</taxon>
        <taxon>Bacillati</taxon>
        <taxon>Bacillota</taxon>
        <taxon>Bacilli</taxon>
        <taxon>Bacillales</taxon>
        <taxon>Paenibacillaceae</taxon>
        <taxon>Paenibacillus</taxon>
    </lineage>
</organism>
<dbReference type="Gene3D" id="3.60.15.10">
    <property type="entry name" value="Ribonuclease Z/Hydroxyacylglutathione hydrolase-like"/>
    <property type="match status" value="1"/>
</dbReference>